<reference evidence="4" key="3">
    <citation type="submission" date="2023-06" db="EMBL/GenBank/DDBJ databases">
        <title>Pangenomics reveal diversification of enzyme families and niche specialization in globally abundant SAR202 bacteria.</title>
        <authorList>
            <person name="Saw J.H.W."/>
        </authorList>
    </citation>
    <scope>NUCLEOTIDE SEQUENCE [LARGE SCALE GENOMIC DNA]</scope>
    <source>
        <strain evidence="4">JH1073</strain>
    </source>
</reference>
<evidence type="ECO:0000256" key="1">
    <source>
        <dbReference type="SAM" id="Phobius"/>
    </source>
</evidence>
<keyword evidence="4" id="KW-1185">Reference proteome</keyword>
<dbReference type="EMBL" id="CP046147">
    <property type="protein sequence ID" value="WFG40371.1"/>
    <property type="molecule type" value="Genomic_DNA"/>
</dbReference>
<dbReference type="InterPro" id="IPR007263">
    <property type="entry name" value="DCC1-like"/>
</dbReference>
<name>A0AAJ6CSL5_9CHLR</name>
<evidence type="ECO:0000313" key="4">
    <source>
        <dbReference type="Proteomes" id="UP001219901"/>
    </source>
</evidence>
<dbReference type="EMBL" id="WMBE01000003">
    <property type="protein sequence ID" value="MDG0867236.1"/>
    <property type="molecule type" value="Genomic_DNA"/>
</dbReference>
<evidence type="ECO:0000313" key="2">
    <source>
        <dbReference type="EMBL" id="MDG0867236.1"/>
    </source>
</evidence>
<evidence type="ECO:0000313" key="3">
    <source>
        <dbReference type="EMBL" id="WFG40371.1"/>
    </source>
</evidence>
<dbReference type="Proteomes" id="UP001219901">
    <property type="component" value="Chromosome"/>
</dbReference>
<dbReference type="AlphaFoldDB" id="A0AAJ6CSL5"/>
<dbReference type="RefSeq" id="WP_342826530.1">
    <property type="nucleotide sequence ID" value="NZ_CP046146.1"/>
</dbReference>
<protein>
    <submittedName>
        <fullName evidence="3">DUF393 domain-containing protein</fullName>
    </submittedName>
</protein>
<accession>A0AAJ6CSL5</accession>
<reference evidence="3" key="2">
    <citation type="journal article" date="2023" name="Nat. Commun.">
        <title>Cultivation of marine bacteria of the SAR202 clade.</title>
        <authorList>
            <person name="Lim Y."/>
            <person name="Seo J.H."/>
            <person name="Giovannoni S.J."/>
            <person name="Kang I."/>
            <person name="Cho J.C."/>
        </authorList>
    </citation>
    <scope>NUCLEOTIDE SEQUENCE</scope>
    <source>
        <strain evidence="3">JH1073</strain>
    </source>
</reference>
<sequence length="104" mass="11601">MRWVQRNDLNGKVDFHPNDRDSVHAVSPDIDPIKAARTIVAVDGSGAVFYGAQAISLIVSCTGGFSGFLGRICKKRFASMLLEPFYRFFAKHRGRIAFLFHEPS</sequence>
<keyword evidence="1" id="KW-0812">Transmembrane</keyword>
<gene>
    <name evidence="2" type="ORF">GKO46_09155</name>
    <name evidence="3" type="ORF">GKO48_12375</name>
</gene>
<proteinExistence type="predicted"/>
<keyword evidence="1" id="KW-0472">Membrane</keyword>
<keyword evidence="1" id="KW-1133">Transmembrane helix</keyword>
<dbReference type="GO" id="GO:0015035">
    <property type="term" value="F:protein-disulfide reductase activity"/>
    <property type="evidence" value="ECO:0007669"/>
    <property type="project" value="InterPro"/>
</dbReference>
<organism evidence="3 4">
    <name type="scientific">Candidatus Lucifugimonas marina</name>
    <dbReference type="NCBI Taxonomy" id="3038979"/>
    <lineage>
        <taxon>Bacteria</taxon>
        <taxon>Bacillati</taxon>
        <taxon>Chloroflexota</taxon>
        <taxon>Dehalococcoidia</taxon>
        <taxon>SAR202 cluster</taxon>
        <taxon>Candidatus Lucifugimonadales</taxon>
        <taxon>Candidatus Lucifugimonadaceae</taxon>
        <taxon>Candidatus Lucifugimonas</taxon>
    </lineage>
</organism>
<dbReference type="Proteomes" id="UP001321249">
    <property type="component" value="Unassembled WGS sequence"/>
</dbReference>
<reference evidence="4 5" key="1">
    <citation type="submission" date="2019-11" db="EMBL/GenBank/DDBJ databases">
        <authorList>
            <person name="Cho J.-C."/>
        </authorList>
    </citation>
    <scope>NUCLEOTIDE SEQUENCE [LARGE SCALE GENOMIC DNA]</scope>
    <source>
        <strain evidence="3 4">JH1073</strain>
        <strain evidence="2 5">JH702</strain>
    </source>
</reference>
<dbReference type="Pfam" id="PF04134">
    <property type="entry name" value="DCC1-like"/>
    <property type="match status" value="1"/>
</dbReference>
<evidence type="ECO:0000313" key="5">
    <source>
        <dbReference type="Proteomes" id="UP001321249"/>
    </source>
</evidence>
<feature type="transmembrane region" description="Helical" evidence="1">
    <location>
        <begin position="47"/>
        <end position="70"/>
    </location>
</feature>